<protein>
    <submittedName>
        <fullName evidence="2">Endoribonuclease L-PSP</fullName>
    </submittedName>
</protein>
<evidence type="ECO:0000313" key="3">
    <source>
        <dbReference type="Proteomes" id="UP000076595"/>
    </source>
</evidence>
<dbReference type="RefSeq" id="WP_063354956.1">
    <property type="nucleotide sequence ID" value="NZ_CP011120.1"/>
</dbReference>
<accession>A0ABN4NT21</accession>
<reference evidence="2 3" key="1">
    <citation type="submission" date="2015-03" db="EMBL/GenBank/DDBJ databases">
        <title>Genome study of Acetobacter sp. SLV-7.</title>
        <authorList>
            <person name="Cho G.Y."/>
            <person name="Jeon C.O."/>
        </authorList>
    </citation>
    <scope>NUCLEOTIDE SEQUENCE [LARGE SCALE GENOMIC DNA]</scope>
    <source>
        <strain evidence="2 3">SLV-7</strain>
    </source>
</reference>
<name>A0ABN4NT21_9PROT</name>
<dbReference type="CDD" id="cd02199">
    <property type="entry name" value="YjgF_YER057c_UK114_like_1"/>
    <property type="match status" value="1"/>
</dbReference>
<dbReference type="EMBL" id="CP011120">
    <property type="protein sequence ID" value="ANA15050.1"/>
    <property type="molecule type" value="Genomic_DNA"/>
</dbReference>
<sequence>MSIIEQKLADQRLILPEPLQLPSGMKLPFPWVLVRGNRVYISGHGPQERDGQPAGPFGAVGESVSIDEGYEAARKVGLSILASLKRELGDLDRIVGWCRVHGMVLCKPGFTNAPAVVNGFTDLILDVFGPDIGRHARTAVGVAALPLNFPIEIEAEVLIKE</sequence>
<dbReference type="Pfam" id="PF14588">
    <property type="entry name" value="YjgF_endoribonc"/>
    <property type="match status" value="1"/>
</dbReference>
<dbReference type="PANTHER" id="PTHR43760">
    <property type="entry name" value="ENDORIBONUCLEASE-RELATED"/>
    <property type="match status" value="1"/>
</dbReference>
<gene>
    <name evidence="2" type="ORF">WG31_10560</name>
</gene>
<dbReference type="InterPro" id="IPR013813">
    <property type="entry name" value="Endoribo_LPSP/chorism_mut-like"/>
</dbReference>
<dbReference type="SUPFAM" id="SSF55298">
    <property type="entry name" value="YjgF-like"/>
    <property type="match status" value="1"/>
</dbReference>
<dbReference type="Gene3D" id="3.30.1330.40">
    <property type="entry name" value="RutC-like"/>
    <property type="match status" value="1"/>
</dbReference>
<dbReference type="InterPro" id="IPR035959">
    <property type="entry name" value="RutC-like_sf"/>
</dbReference>
<organism evidence="2 3">
    <name type="scientific">Acetobacter oryzifermentans</name>
    <dbReference type="NCBI Taxonomy" id="1633874"/>
    <lineage>
        <taxon>Bacteria</taxon>
        <taxon>Pseudomonadati</taxon>
        <taxon>Pseudomonadota</taxon>
        <taxon>Alphaproteobacteria</taxon>
        <taxon>Acetobacterales</taxon>
        <taxon>Acetobacteraceae</taxon>
        <taxon>Acetobacter</taxon>
    </lineage>
</organism>
<dbReference type="PANTHER" id="PTHR43760:SF1">
    <property type="entry name" value="ENDORIBONUCLEASE L-PSP_CHORISMATE MUTASE-LIKE DOMAIN-CONTAINING PROTEIN"/>
    <property type="match status" value="1"/>
</dbReference>
<dbReference type="Proteomes" id="UP000076595">
    <property type="component" value="Chromosome"/>
</dbReference>
<feature type="domain" description="Endoribonuclease L-PSP/chorismate mutase-like" evidence="1">
    <location>
        <begin position="58"/>
        <end position="148"/>
    </location>
</feature>
<evidence type="ECO:0000259" key="1">
    <source>
        <dbReference type="Pfam" id="PF14588"/>
    </source>
</evidence>
<proteinExistence type="predicted"/>
<evidence type="ECO:0000313" key="2">
    <source>
        <dbReference type="EMBL" id="ANA15050.1"/>
    </source>
</evidence>
<keyword evidence="3" id="KW-1185">Reference proteome</keyword>